<reference evidence="5 6" key="1">
    <citation type="submission" date="2023-06" db="EMBL/GenBank/DDBJ databases">
        <title>Cellulomonas sp. MW9 Whole genome sequence.</title>
        <authorList>
            <person name="Park S."/>
        </authorList>
    </citation>
    <scope>NUCLEOTIDE SEQUENCE [LARGE SCALE GENOMIC DNA]</scope>
    <source>
        <strain evidence="5 6">MW9</strain>
    </source>
</reference>
<dbReference type="InterPro" id="IPR014031">
    <property type="entry name" value="Ketoacyl_synth_C"/>
</dbReference>
<evidence type="ECO:0000313" key="5">
    <source>
        <dbReference type="EMBL" id="MDM7830624.1"/>
    </source>
</evidence>
<dbReference type="Proteomes" id="UP001321453">
    <property type="component" value="Unassembled WGS sequence"/>
</dbReference>
<protein>
    <submittedName>
        <fullName evidence="5">Beta-ketoacyl synthase N-terminal-like domain-containing protein</fullName>
    </submittedName>
</protein>
<organism evidence="5 6">
    <name type="scientific">Cellulomonas edaphi</name>
    <dbReference type="NCBI Taxonomy" id="3053468"/>
    <lineage>
        <taxon>Bacteria</taxon>
        <taxon>Bacillati</taxon>
        <taxon>Actinomycetota</taxon>
        <taxon>Actinomycetes</taxon>
        <taxon>Micrococcales</taxon>
        <taxon>Cellulomonadaceae</taxon>
        <taxon>Cellulomonas</taxon>
    </lineage>
</organism>
<dbReference type="Pfam" id="PF02801">
    <property type="entry name" value="Ketoacyl-synt_C"/>
    <property type="match status" value="1"/>
</dbReference>
<gene>
    <name evidence="5" type="ORF">QRT05_04710</name>
</gene>
<evidence type="ECO:0000313" key="6">
    <source>
        <dbReference type="Proteomes" id="UP001321453"/>
    </source>
</evidence>
<comment type="similarity">
    <text evidence="1 3">Belongs to the thiolase-like superfamily. Beta-ketoacyl-ACP synthases family.</text>
</comment>
<dbReference type="InterPro" id="IPR020841">
    <property type="entry name" value="PKS_Beta-ketoAc_synthase_dom"/>
</dbReference>
<name>A0ABT7S4S5_9CELL</name>
<sequence length="375" mass="37003">MTAVVSGYGAITALGAADDTWAGVLAGATAARSWEDLADEGFPVTTACRVTSLPPGDPVRRGRDLASAALADALAMAPGALPGVPSDRVGVYVGTTMGESAGYERATTAFAADEHNGAALARHVAGVVGATGPVRAYGTACAAGNYAIGAAAAAVRAGRVDVAIAGGVEPFSRIAMVGFARMRAMTPDLCRPFVAGRRGMQLGEGAAFVVITSAARAGQARAVVGALGLASDAHHPTSPRADGSGMAAAMRSALSRSGVPADDVDWVCAHGTGTPQSDAAEAAALRTEFPAGVPVSSIKGAIGHTMGAASAVETVIAVRALEAGVVPPNVNGPSADPGLGLDVVAAPRPGDVRWVLNCAYAFGGLDSALVLGRAA</sequence>
<dbReference type="SMART" id="SM00825">
    <property type="entry name" value="PKS_KS"/>
    <property type="match status" value="1"/>
</dbReference>
<dbReference type="EMBL" id="JAUCGR010000001">
    <property type="protein sequence ID" value="MDM7830624.1"/>
    <property type="molecule type" value="Genomic_DNA"/>
</dbReference>
<proteinExistence type="inferred from homology"/>
<dbReference type="InterPro" id="IPR000794">
    <property type="entry name" value="Beta-ketoacyl_synthase"/>
</dbReference>
<evidence type="ECO:0000259" key="4">
    <source>
        <dbReference type="PROSITE" id="PS52004"/>
    </source>
</evidence>
<evidence type="ECO:0000256" key="1">
    <source>
        <dbReference type="ARBA" id="ARBA00008467"/>
    </source>
</evidence>
<dbReference type="InterPro" id="IPR014030">
    <property type="entry name" value="Ketoacyl_synth_N"/>
</dbReference>
<dbReference type="PROSITE" id="PS52004">
    <property type="entry name" value="KS3_2"/>
    <property type="match status" value="1"/>
</dbReference>
<dbReference type="Gene3D" id="3.40.47.10">
    <property type="match status" value="1"/>
</dbReference>
<dbReference type="RefSeq" id="WP_289445762.1">
    <property type="nucleotide sequence ID" value="NZ_JAUCGR010000001.1"/>
</dbReference>
<evidence type="ECO:0000256" key="3">
    <source>
        <dbReference type="RuleBase" id="RU003694"/>
    </source>
</evidence>
<dbReference type="PANTHER" id="PTHR11712:SF347">
    <property type="entry name" value="BETA KETOACYL-ACYL CARRIER PROTEIN SYNTHASE"/>
    <property type="match status" value="1"/>
</dbReference>
<comment type="caution">
    <text evidence="5">The sequence shown here is derived from an EMBL/GenBank/DDBJ whole genome shotgun (WGS) entry which is preliminary data.</text>
</comment>
<dbReference type="InterPro" id="IPR016039">
    <property type="entry name" value="Thiolase-like"/>
</dbReference>
<accession>A0ABT7S4S5</accession>
<keyword evidence="6" id="KW-1185">Reference proteome</keyword>
<dbReference type="SUPFAM" id="SSF53901">
    <property type="entry name" value="Thiolase-like"/>
    <property type="match status" value="2"/>
</dbReference>
<dbReference type="Pfam" id="PF00109">
    <property type="entry name" value="ketoacyl-synt"/>
    <property type="match status" value="1"/>
</dbReference>
<keyword evidence="2 3" id="KW-0808">Transferase</keyword>
<feature type="domain" description="Ketosynthase family 3 (KS3)" evidence="4">
    <location>
        <begin position="1"/>
        <end position="373"/>
    </location>
</feature>
<dbReference type="PANTHER" id="PTHR11712">
    <property type="entry name" value="POLYKETIDE SYNTHASE-RELATED"/>
    <property type="match status" value="1"/>
</dbReference>
<evidence type="ECO:0000256" key="2">
    <source>
        <dbReference type="ARBA" id="ARBA00022679"/>
    </source>
</evidence>